<dbReference type="AlphaFoldDB" id="A0A4R0N8B7"/>
<protein>
    <submittedName>
        <fullName evidence="1">Uncharacterized protein</fullName>
    </submittedName>
</protein>
<dbReference type="Proteomes" id="UP000291117">
    <property type="component" value="Unassembled WGS sequence"/>
</dbReference>
<comment type="caution">
    <text evidence="1">The sequence shown here is derived from an EMBL/GenBank/DDBJ whole genome shotgun (WGS) entry which is preliminary data.</text>
</comment>
<gene>
    <name evidence="1" type="ORF">EZ444_16015</name>
</gene>
<name>A0A4R0N8B7_9SPHI</name>
<dbReference type="RefSeq" id="WP_131610160.1">
    <property type="nucleotide sequence ID" value="NZ_SJSM01000010.1"/>
</dbReference>
<dbReference type="OrthoDB" id="773245at2"/>
<sequence>MQDEEEIFEIAVKINQGLEPLTFTITAFDDGSTPEHVTNFKVTRDKEIIGTLRPDAGNCWKLVEGNMDEEQVDAIGAAIDRHYA</sequence>
<evidence type="ECO:0000313" key="1">
    <source>
        <dbReference type="EMBL" id="TCC95012.1"/>
    </source>
</evidence>
<accession>A0A4R0N8B7</accession>
<reference evidence="1 2" key="1">
    <citation type="submission" date="2019-02" db="EMBL/GenBank/DDBJ databases">
        <title>Pedobacter sp. RP-3-8 sp. nov., isolated from Arctic soil.</title>
        <authorList>
            <person name="Dahal R.H."/>
        </authorList>
    </citation>
    <scope>NUCLEOTIDE SEQUENCE [LARGE SCALE GENOMIC DNA]</scope>
    <source>
        <strain evidence="1 2">RP-3-8</strain>
    </source>
</reference>
<keyword evidence="2" id="KW-1185">Reference proteome</keyword>
<dbReference type="EMBL" id="SJSM01000010">
    <property type="protein sequence ID" value="TCC95012.1"/>
    <property type="molecule type" value="Genomic_DNA"/>
</dbReference>
<proteinExistence type="predicted"/>
<organism evidence="1 2">
    <name type="scientific">Pedobacter hiemivivus</name>
    <dbReference type="NCBI Taxonomy" id="2530454"/>
    <lineage>
        <taxon>Bacteria</taxon>
        <taxon>Pseudomonadati</taxon>
        <taxon>Bacteroidota</taxon>
        <taxon>Sphingobacteriia</taxon>
        <taxon>Sphingobacteriales</taxon>
        <taxon>Sphingobacteriaceae</taxon>
        <taxon>Pedobacter</taxon>
    </lineage>
</organism>
<evidence type="ECO:0000313" key="2">
    <source>
        <dbReference type="Proteomes" id="UP000291117"/>
    </source>
</evidence>